<name>A0A812Q6W0_SYMPI</name>
<evidence type="ECO:0000313" key="2">
    <source>
        <dbReference type="EMBL" id="CAE7380743.1"/>
    </source>
</evidence>
<dbReference type="EMBL" id="CAJNIZ010016025">
    <property type="protein sequence ID" value="CAE7380743.1"/>
    <property type="molecule type" value="Genomic_DNA"/>
</dbReference>
<feature type="non-terminal residue" evidence="2">
    <location>
        <position position="1"/>
    </location>
</feature>
<feature type="coiled-coil region" evidence="1">
    <location>
        <begin position="37"/>
        <end position="64"/>
    </location>
</feature>
<dbReference type="OrthoDB" id="10609875at2759"/>
<protein>
    <submittedName>
        <fullName evidence="2">Uncharacterized protein</fullName>
    </submittedName>
</protein>
<keyword evidence="3" id="KW-1185">Reference proteome</keyword>
<evidence type="ECO:0000256" key="1">
    <source>
        <dbReference type="SAM" id="Coils"/>
    </source>
</evidence>
<sequence length="96" mass="11211">ERQRWQQRVSELQALKSQQVAAITADGERRRVEALDYVEQQKQLEDLVEEVQSLRDDLSQVERSAASTVREAVVCLEHGFAKRLVEKAEKRQLQYE</sequence>
<organism evidence="2 3">
    <name type="scientific">Symbiodinium pilosum</name>
    <name type="common">Dinoflagellate</name>
    <dbReference type="NCBI Taxonomy" id="2952"/>
    <lineage>
        <taxon>Eukaryota</taxon>
        <taxon>Sar</taxon>
        <taxon>Alveolata</taxon>
        <taxon>Dinophyceae</taxon>
        <taxon>Suessiales</taxon>
        <taxon>Symbiodiniaceae</taxon>
        <taxon>Symbiodinium</taxon>
    </lineage>
</organism>
<dbReference type="AlphaFoldDB" id="A0A812Q6W0"/>
<dbReference type="Proteomes" id="UP000649617">
    <property type="component" value="Unassembled WGS sequence"/>
</dbReference>
<reference evidence="2" key="1">
    <citation type="submission" date="2021-02" db="EMBL/GenBank/DDBJ databases">
        <authorList>
            <person name="Dougan E. K."/>
            <person name="Rhodes N."/>
            <person name="Thang M."/>
            <person name="Chan C."/>
        </authorList>
    </citation>
    <scope>NUCLEOTIDE SEQUENCE</scope>
</reference>
<comment type="caution">
    <text evidence="2">The sequence shown here is derived from an EMBL/GenBank/DDBJ whole genome shotgun (WGS) entry which is preliminary data.</text>
</comment>
<gene>
    <name evidence="2" type="ORF">SPIL2461_LOCUS9289</name>
</gene>
<keyword evidence="1" id="KW-0175">Coiled coil</keyword>
<accession>A0A812Q6W0</accession>
<evidence type="ECO:0000313" key="3">
    <source>
        <dbReference type="Proteomes" id="UP000649617"/>
    </source>
</evidence>
<proteinExistence type="predicted"/>
<feature type="non-terminal residue" evidence="2">
    <location>
        <position position="96"/>
    </location>
</feature>